<dbReference type="RefSeq" id="WP_097174235.1">
    <property type="nucleotide sequence ID" value="NZ_OBML01000003.1"/>
</dbReference>
<reference evidence="1 2" key="1">
    <citation type="submission" date="2017-08" db="EMBL/GenBank/DDBJ databases">
        <authorList>
            <person name="de Groot N.N."/>
        </authorList>
    </citation>
    <scope>NUCLEOTIDE SEQUENCE [LARGE SCALE GENOMIC DNA]</scope>
    <source>
        <strain evidence="1 2">USBA 352</strain>
    </source>
</reference>
<keyword evidence="1" id="KW-0378">Hydrolase</keyword>
<gene>
    <name evidence="1" type="ORF">SAMN05421512_10361</name>
</gene>
<protein>
    <submittedName>
        <fullName evidence="1">Haloacid dehalogenase-like hydrolase</fullName>
    </submittedName>
</protein>
<keyword evidence="2" id="KW-1185">Reference proteome</keyword>
<dbReference type="Proteomes" id="UP000219331">
    <property type="component" value="Unassembled WGS sequence"/>
</dbReference>
<dbReference type="OrthoDB" id="9785423at2"/>
<dbReference type="Pfam" id="PF12710">
    <property type="entry name" value="HAD"/>
    <property type="match status" value="1"/>
</dbReference>
<name>A0A285RYC4_9HYPH</name>
<dbReference type="EMBL" id="OBML01000003">
    <property type="protein sequence ID" value="SOB99192.1"/>
    <property type="molecule type" value="Genomic_DNA"/>
</dbReference>
<evidence type="ECO:0000313" key="2">
    <source>
        <dbReference type="Proteomes" id="UP000219331"/>
    </source>
</evidence>
<dbReference type="SUPFAM" id="SSF56784">
    <property type="entry name" value="HAD-like"/>
    <property type="match status" value="1"/>
</dbReference>
<dbReference type="Gene3D" id="3.40.50.1000">
    <property type="entry name" value="HAD superfamily/HAD-like"/>
    <property type="match status" value="1"/>
</dbReference>
<evidence type="ECO:0000313" key="1">
    <source>
        <dbReference type="EMBL" id="SOB99192.1"/>
    </source>
</evidence>
<dbReference type="AlphaFoldDB" id="A0A285RYC4"/>
<organism evidence="1 2">
    <name type="scientific">Stappia indica</name>
    <dbReference type="NCBI Taxonomy" id="538381"/>
    <lineage>
        <taxon>Bacteria</taxon>
        <taxon>Pseudomonadati</taxon>
        <taxon>Pseudomonadota</taxon>
        <taxon>Alphaproteobacteria</taxon>
        <taxon>Hyphomicrobiales</taxon>
        <taxon>Stappiaceae</taxon>
        <taxon>Stappia</taxon>
    </lineage>
</organism>
<dbReference type="InterPro" id="IPR023214">
    <property type="entry name" value="HAD_sf"/>
</dbReference>
<proteinExistence type="predicted"/>
<dbReference type="GO" id="GO:0016787">
    <property type="term" value="F:hydrolase activity"/>
    <property type="evidence" value="ECO:0007669"/>
    <property type="project" value="UniProtKB-KW"/>
</dbReference>
<sequence>MIRAAIVYDFDGTLSPGSMQQHSFIPSLGYTDHSAFWREVKAEAKQRDGDEILAYMQHMIRDGHVTRDQLRSHGEKLPLFKGVFGWFSRFNEYAYSRHLLLEHYVISSGNLEMIEGCSIAKEFKHIFASSFAYDEGGHAIWPSVAVNFTNKTQFLFRINKGIMNSWDGEAVNRWIPMQERDIPFERMIFIGDGDTDIPSMKMIRHQGGTAIAVFDPEQWEEMSAQNKVHRLIAEDRANYVAPADYRQNSQLDVTVRGILGRIAREAGVYKPEG</sequence>
<dbReference type="InterPro" id="IPR036412">
    <property type="entry name" value="HAD-like_sf"/>
</dbReference>
<accession>A0A285RYC4</accession>